<accession>A0ACB6RYA6</accession>
<reference evidence="1" key="1">
    <citation type="journal article" date="2020" name="Stud. Mycol.">
        <title>101 Dothideomycetes genomes: a test case for predicting lifestyles and emergence of pathogens.</title>
        <authorList>
            <person name="Haridas S."/>
            <person name="Albert R."/>
            <person name="Binder M."/>
            <person name="Bloem J."/>
            <person name="Labutti K."/>
            <person name="Salamov A."/>
            <person name="Andreopoulos B."/>
            <person name="Baker S."/>
            <person name="Barry K."/>
            <person name="Bills G."/>
            <person name="Bluhm B."/>
            <person name="Cannon C."/>
            <person name="Castanera R."/>
            <person name="Culley D."/>
            <person name="Daum C."/>
            <person name="Ezra D."/>
            <person name="Gonzalez J."/>
            <person name="Henrissat B."/>
            <person name="Kuo A."/>
            <person name="Liang C."/>
            <person name="Lipzen A."/>
            <person name="Lutzoni F."/>
            <person name="Magnuson J."/>
            <person name="Mondo S."/>
            <person name="Nolan M."/>
            <person name="Ohm R."/>
            <person name="Pangilinan J."/>
            <person name="Park H.-J."/>
            <person name="Ramirez L."/>
            <person name="Alfaro M."/>
            <person name="Sun H."/>
            <person name="Tritt A."/>
            <person name="Yoshinaga Y."/>
            <person name="Zwiers L.-H."/>
            <person name="Turgeon B."/>
            <person name="Goodwin S."/>
            <person name="Spatafora J."/>
            <person name="Crous P."/>
            <person name="Grigoriev I."/>
        </authorList>
    </citation>
    <scope>NUCLEOTIDE SEQUENCE</scope>
    <source>
        <strain evidence="1">CBS 525.71</strain>
    </source>
</reference>
<proteinExistence type="predicted"/>
<keyword evidence="2" id="KW-1185">Reference proteome</keyword>
<evidence type="ECO:0000313" key="1">
    <source>
        <dbReference type="EMBL" id="KAF2627021.1"/>
    </source>
</evidence>
<evidence type="ECO:0000313" key="2">
    <source>
        <dbReference type="Proteomes" id="UP000799754"/>
    </source>
</evidence>
<comment type="caution">
    <text evidence="1">The sequence shown here is derived from an EMBL/GenBank/DDBJ whole genome shotgun (WGS) entry which is preliminary data.</text>
</comment>
<dbReference type="EMBL" id="MU006718">
    <property type="protein sequence ID" value="KAF2627021.1"/>
    <property type="molecule type" value="Genomic_DNA"/>
</dbReference>
<organism evidence="1 2">
    <name type="scientific">Macroventuria anomochaeta</name>
    <dbReference type="NCBI Taxonomy" id="301207"/>
    <lineage>
        <taxon>Eukaryota</taxon>
        <taxon>Fungi</taxon>
        <taxon>Dikarya</taxon>
        <taxon>Ascomycota</taxon>
        <taxon>Pezizomycotina</taxon>
        <taxon>Dothideomycetes</taxon>
        <taxon>Pleosporomycetidae</taxon>
        <taxon>Pleosporales</taxon>
        <taxon>Pleosporineae</taxon>
        <taxon>Didymellaceae</taxon>
        <taxon>Macroventuria</taxon>
    </lineage>
</organism>
<protein>
    <submittedName>
        <fullName evidence="1">Uncharacterized protein</fullName>
    </submittedName>
</protein>
<gene>
    <name evidence="1" type="ORF">BU25DRAFT_67866</name>
</gene>
<sequence>MLNAASAAKITCIECLESDAVCTSVGSCLFVQSPLHQPRRSFCLGKAGPLISASGHPLASRTLQDLNHNHHRTQSTYCTPPTQLYLLLIYHLISQYGRGSCSPRHRQWVRSYPPTSNSCHPCRGGAVCIGIAHDVDEPHQPCDRAARAMDT</sequence>
<dbReference type="Proteomes" id="UP000799754">
    <property type="component" value="Unassembled WGS sequence"/>
</dbReference>
<name>A0ACB6RYA6_9PLEO</name>